<dbReference type="GO" id="GO:1990112">
    <property type="term" value="C:RQC complex"/>
    <property type="evidence" value="ECO:0007669"/>
    <property type="project" value="TreeGrafter"/>
</dbReference>
<feature type="compositionally biased region" description="Acidic residues" evidence="1">
    <location>
        <begin position="54"/>
        <end position="66"/>
    </location>
</feature>
<evidence type="ECO:0000313" key="2">
    <source>
        <dbReference type="EMBL" id="NWU16535.1"/>
    </source>
</evidence>
<feature type="non-terminal residue" evidence="2">
    <location>
        <position position="1"/>
    </location>
</feature>
<dbReference type="Proteomes" id="UP000543364">
    <property type="component" value="Unassembled WGS sequence"/>
</dbReference>
<dbReference type="AlphaFoldDB" id="A0A7K5ULB2"/>
<comment type="caution">
    <text evidence="2">The sequence shown here is derived from an EMBL/GenBank/DDBJ whole genome shotgun (WGS) entry which is preliminary data.</text>
</comment>
<dbReference type="EMBL" id="VZRE01013848">
    <property type="protein sequence ID" value="NWU16535.1"/>
    <property type="molecule type" value="Genomic_DNA"/>
</dbReference>
<feature type="compositionally biased region" description="Basic and acidic residues" evidence="1">
    <location>
        <begin position="82"/>
        <end position="92"/>
    </location>
</feature>
<feature type="non-terminal residue" evidence="2">
    <location>
        <position position="674"/>
    </location>
</feature>
<proteinExistence type="predicted"/>
<feature type="region of interest" description="Disordered" evidence="1">
    <location>
        <begin position="1"/>
        <end position="37"/>
    </location>
</feature>
<reference evidence="2 3" key="1">
    <citation type="submission" date="2019-09" db="EMBL/GenBank/DDBJ databases">
        <title>Bird 10,000 Genomes (B10K) Project - Family phase.</title>
        <authorList>
            <person name="Zhang G."/>
        </authorList>
    </citation>
    <scope>NUCLEOTIDE SEQUENCE [LARGE SCALE GENOMIC DNA]</scope>
    <source>
        <strain evidence="2">B10K-DU-001-01</strain>
        <tissue evidence="2">Muscle</tissue>
    </source>
</reference>
<evidence type="ECO:0000256" key="1">
    <source>
        <dbReference type="SAM" id="MobiDB-lite"/>
    </source>
</evidence>
<evidence type="ECO:0000313" key="3">
    <source>
        <dbReference type="Proteomes" id="UP000543364"/>
    </source>
</evidence>
<accession>A0A7K5ULB2</accession>
<dbReference type="InterPro" id="IPR006994">
    <property type="entry name" value="TCF25/Rqc1"/>
</dbReference>
<feature type="region of interest" description="Disordered" evidence="1">
    <location>
        <begin position="54"/>
        <end position="143"/>
    </location>
</feature>
<dbReference type="Pfam" id="PF04910">
    <property type="entry name" value="Tcf25"/>
    <property type="match status" value="1"/>
</dbReference>
<feature type="compositionally biased region" description="Acidic residues" evidence="1">
    <location>
        <begin position="93"/>
        <end position="109"/>
    </location>
</feature>
<keyword evidence="3" id="KW-1185">Reference proteome</keyword>
<sequence length="674" mass="77202">MSRRALRRLRGEQRGQEGPGLGQLGIDPGLEHPWGTPFLHCPCSLSLCLQIPAEESEDEPLTGEEQADTRLSEQDTAGGNKEGNKERNKEGAVAEDTDDGQREEEEAEQPDQMPASSNKPRKKKKKRKTKKTSAGDTVEDNDLEDIDSLLERLEDPSGLSPQSQGGLIADNRPLLYVEHRNLNPENELKRYFGARAVLGDQRPRQRQRQYVRSTWLTAPKNTWPRYSKTGIAMRLLDTRRGVQHFTFEHHREYQQVQFKFLDAVESMDPNNIVLLLQMNPYHVDSLLQLSDVCRMQEDQEMARDLIERALYSLECAFHPVFSLTSGTCRLDYRRPENRAFFLALFKHLMFLEKRGCPRTALEFCKLILSLDPENDPLCVLLLIDFLSLRAREYTFLTRLFQEWESHRNLSQLPNFAFSVPLAYFFLSQQEERPELERSQARERAARLIQLALIMFPSVLMPLLDHCSVQPDARVASHPFFGLNAQISQSPALNQLTSLYVGRTHALWKDPAVMAWLEPQTHEVLQMVEARDPLVQEAEHKRKIRYQSAPRNIYRHVILSEMKEVTAALPLEVTSQPVMGFDPLPPLDSIVSYTRPERTSHPSSESTLSLFFRSLLPNFNLQGDIRHDADDEAGAGQDLNQGVNRLMAAMRDMLANIQFQEPPRDDNPEGDGDWD</sequence>
<dbReference type="PANTHER" id="PTHR22684">
    <property type="entry name" value="NULP1-RELATED"/>
    <property type="match status" value="1"/>
</dbReference>
<dbReference type="PANTHER" id="PTHR22684:SF0">
    <property type="entry name" value="RIBOSOME QUALITY CONTROL COMPLEX SUBUNIT TCF25"/>
    <property type="match status" value="1"/>
</dbReference>
<gene>
    <name evidence="2" type="primary">Tcf25</name>
    <name evidence="2" type="ORF">CEPORN_R01535</name>
</gene>
<organism evidence="2 3">
    <name type="scientific">Cephalopterus ornatus</name>
    <name type="common">Amazonian umbrellabird</name>
    <dbReference type="NCBI Taxonomy" id="114276"/>
    <lineage>
        <taxon>Eukaryota</taxon>
        <taxon>Metazoa</taxon>
        <taxon>Chordata</taxon>
        <taxon>Craniata</taxon>
        <taxon>Vertebrata</taxon>
        <taxon>Euteleostomi</taxon>
        <taxon>Archelosauria</taxon>
        <taxon>Archosauria</taxon>
        <taxon>Dinosauria</taxon>
        <taxon>Saurischia</taxon>
        <taxon>Theropoda</taxon>
        <taxon>Coelurosauria</taxon>
        <taxon>Aves</taxon>
        <taxon>Neognathae</taxon>
        <taxon>Neoaves</taxon>
        <taxon>Telluraves</taxon>
        <taxon>Australaves</taxon>
        <taxon>Passeriformes</taxon>
        <taxon>Cotingidae</taxon>
        <taxon>Cephalopterus</taxon>
    </lineage>
</organism>
<name>A0A7K5ULB2_CEPOR</name>
<protein>
    <submittedName>
        <fullName evidence="2">TCF25 factor</fullName>
    </submittedName>
</protein>
<feature type="compositionally biased region" description="Basic residues" evidence="1">
    <location>
        <begin position="119"/>
        <end position="131"/>
    </location>
</feature>